<keyword evidence="8" id="KW-1185">Reference proteome</keyword>
<name>A0A5C4U487_9CORY</name>
<dbReference type="RefSeq" id="WP_139465716.1">
    <property type="nucleotide sequence ID" value="NZ_VDHJ01000008.1"/>
</dbReference>
<feature type="domain" description="RmlD-like substrate binding" evidence="6">
    <location>
        <begin position="163"/>
        <end position="432"/>
    </location>
</feature>
<dbReference type="InterPro" id="IPR014710">
    <property type="entry name" value="RmlC-like_jellyroll"/>
</dbReference>
<dbReference type="InterPro" id="IPR000888">
    <property type="entry name" value="RmlC-like"/>
</dbReference>
<feature type="site" description="Participates in a stacking interaction with the thymidine ring of dTDP-4-oxo-6-deoxyglucose" evidence="4">
    <location>
        <position position="122"/>
    </location>
</feature>
<dbReference type="Gene3D" id="3.40.50.720">
    <property type="entry name" value="NAD(P)-binding Rossmann-like Domain"/>
    <property type="match status" value="1"/>
</dbReference>
<accession>A0A5C4U487</accession>
<evidence type="ECO:0000259" key="6">
    <source>
        <dbReference type="Pfam" id="PF04321"/>
    </source>
</evidence>
<evidence type="ECO:0000313" key="8">
    <source>
        <dbReference type="Proteomes" id="UP000312032"/>
    </source>
</evidence>
<comment type="caution">
    <text evidence="7">The sequence shown here is derived from an EMBL/GenBank/DDBJ whole genome shotgun (WGS) entry which is preliminary data.</text>
</comment>
<comment type="pathway">
    <text evidence="5">Carbohydrate biosynthesis; dTDP-L-rhamnose biosynthesis.</text>
</comment>
<dbReference type="EMBL" id="VDHJ01000008">
    <property type="protein sequence ID" value="TNL97335.1"/>
    <property type="molecule type" value="Genomic_DNA"/>
</dbReference>
<dbReference type="GO" id="GO:0008831">
    <property type="term" value="F:dTDP-4-dehydrorhamnose reductase activity"/>
    <property type="evidence" value="ECO:0007669"/>
    <property type="project" value="UniProtKB-EC"/>
</dbReference>
<reference evidence="7 8" key="1">
    <citation type="submission" date="2019-06" db="EMBL/GenBank/DDBJ databases">
        <authorList>
            <person name="Li J."/>
        </authorList>
    </citation>
    <scope>NUCLEOTIDE SEQUENCE [LARGE SCALE GENOMIC DNA]</scope>
    <source>
        <strain evidence="7 8">LMG 28165</strain>
    </source>
</reference>
<dbReference type="GO" id="GO:0019305">
    <property type="term" value="P:dTDP-rhamnose biosynthetic process"/>
    <property type="evidence" value="ECO:0007669"/>
    <property type="project" value="UniProtKB-UniPathway"/>
</dbReference>
<dbReference type="AlphaFoldDB" id="A0A5C4U487"/>
<comment type="similarity">
    <text evidence="1">Belongs to the dTDP-4-dehydrorhamnose 3,5-epimerase family.</text>
</comment>
<dbReference type="UniPathway" id="UPA00124"/>
<evidence type="ECO:0000256" key="3">
    <source>
        <dbReference type="PIRSR" id="PIRSR600888-1"/>
    </source>
</evidence>
<feature type="active site" description="Proton acceptor" evidence="3">
    <location>
        <position position="52"/>
    </location>
</feature>
<dbReference type="InterPro" id="IPR036291">
    <property type="entry name" value="NAD(P)-bd_dom_sf"/>
</dbReference>
<dbReference type="Proteomes" id="UP000312032">
    <property type="component" value="Unassembled WGS sequence"/>
</dbReference>
<dbReference type="PANTHER" id="PTHR10491">
    <property type="entry name" value="DTDP-4-DEHYDRORHAMNOSE REDUCTASE"/>
    <property type="match status" value="1"/>
</dbReference>
<evidence type="ECO:0000256" key="1">
    <source>
        <dbReference type="ARBA" id="ARBA00010154"/>
    </source>
</evidence>
<gene>
    <name evidence="7" type="primary">rfbD</name>
    <name evidence="7" type="ORF">FHE74_06585</name>
</gene>
<evidence type="ECO:0000256" key="5">
    <source>
        <dbReference type="RuleBase" id="RU364082"/>
    </source>
</evidence>
<dbReference type="CDD" id="cd05254">
    <property type="entry name" value="dTDP_HR_like_SDR_e"/>
    <property type="match status" value="1"/>
</dbReference>
<protein>
    <recommendedName>
        <fullName evidence="5">dTDP-4-dehydrorhamnose reductase</fullName>
        <ecNumber evidence="5">1.1.1.133</ecNumber>
    </recommendedName>
</protein>
<dbReference type="SUPFAM" id="SSF51182">
    <property type="entry name" value="RmlC-like cupins"/>
    <property type="match status" value="1"/>
</dbReference>
<comment type="similarity">
    <text evidence="2 5">Belongs to the dTDP-4-dehydrorhamnose reductase family.</text>
</comment>
<dbReference type="InterPro" id="IPR029903">
    <property type="entry name" value="RmlD-like-bd"/>
</dbReference>
<organism evidence="7 8">
    <name type="scientific">Corynebacterium tapiri</name>
    <dbReference type="NCBI Taxonomy" id="1448266"/>
    <lineage>
        <taxon>Bacteria</taxon>
        <taxon>Bacillati</taxon>
        <taxon>Actinomycetota</taxon>
        <taxon>Actinomycetes</taxon>
        <taxon>Mycobacteriales</taxon>
        <taxon>Corynebacteriaceae</taxon>
        <taxon>Corynebacterium</taxon>
    </lineage>
</organism>
<sequence length="433" mass="47565">MSIDGLHVIDLTVHPDARGYFKENWRIDWLDFHPVQQNVSLNVERGTTRGLHAEPWDKLVSVATGSVFGAWMDLREGSPTFGETFTTTITPDTAVFVPRGVANGFQALEDEVAYLYLVNDHYSPNATYANVSYRVIDWPLEPTNVSDKDQHHSPEPTPVPPKKILVTGANGQLGRALRKQLGDRADYFSHKEFDVCNPPELRYRNYSAIINTAAYNAVDKAECDAANAWAVNAQAPGKLADIATQHDLTLVHVSTDFVFAGSDQDYTEDAEVTPLSTYGASKAAGEIAAQRSRRHYVVRTSWVIGDGANFVDTMRSLAERGVKPSVVHDQVGTPTMASELARGIVHLLDKKCDYGLYHLTSGGDPVGRDELAMATFIAVGHDPSEVRPVSTADYAQGKELARRPHRAVLSTSKIEATGFTPENWRVGLALYLA</sequence>
<evidence type="ECO:0000256" key="4">
    <source>
        <dbReference type="PIRSR" id="PIRSR600888-3"/>
    </source>
</evidence>
<dbReference type="SUPFAM" id="SSF51735">
    <property type="entry name" value="NAD(P)-binding Rossmann-fold domains"/>
    <property type="match status" value="1"/>
</dbReference>
<dbReference type="Gene3D" id="2.60.120.10">
    <property type="entry name" value="Jelly Rolls"/>
    <property type="match status" value="1"/>
</dbReference>
<dbReference type="OrthoDB" id="9803892at2"/>
<evidence type="ECO:0000256" key="2">
    <source>
        <dbReference type="ARBA" id="ARBA00010944"/>
    </source>
</evidence>
<evidence type="ECO:0000313" key="7">
    <source>
        <dbReference type="EMBL" id="TNL97335.1"/>
    </source>
</evidence>
<dbReference type="PANTHER" id="PTHR10491:SF4">
    <property type="entry name" value="METHIONINE ADENOSYLTRANSFERASE 2 SUBUNIT BETA"/>
    <property type="match status" value="1"/>
</dbReference>
<dbReference type="InterPro" id="IPR011051">
    <property type="entry name" value="RmlC_Cupin_sf"/>
</dbReference>
<keyword evidence="5 7" id="KW-0560">Oxidoreductase</keyword>
<feature type="active site" description="Proton donor" evidence="3">
    <location>
        <position position="116"/>
    </location>
</feature>
<dbReference type="Pfam" id="PF04321">
    <property type="entry name" value="RmlD_sub_bind"/>
    <property type="match status" value="1"/>
</dbReference>
<comment type="function">
    <text evidence="5">Catalyzes the reduction of dTDP-6-deoxy-L-lyxo-4-hexulose to yield dTDP-L-rhamnose.</text>
</comment>
<proteinExistence type="inferred from homology"/>
<dbReference type="Pfam" id="PF00908">
    <property type="entry name" value="dTDP_sugar_isom"/>
    <property type="match status" value="1"/>
</dbReference>
<keyword evidence="5" id="KW-0521">NADP</keyword>
<dbReference type="GO" id="GO:0008830">
    <property type="term" value="F:dTDP-4-dehydrorhamnose 3,5-epimerase activity"/>
    <property type="evidence" value="ECO:0007669"/>
    <property type="project" value="InterPro"/>
</dbReference>
<dbReference type="InterPro" id="IPR005913">
    <property type="entry name" value="dTDP_dehydrorham_reduct"/>
</dbReference>
<dbReference type="Gene3D" id="3.90.25.10">
    <property type="entry name" value="UDP-galactose 4-epimerase, domain 1"/>
    <property type="match status" value="1"/>
</dbReference>
<dbReference type="NCBIfam" id="TIGR01214">
    <property type="entry name" value="rmlD"/>
    <property type="match status" value="1"/>
</dbReference>
<dbReference type="EC" id="1.1.1.133" evidence="5"/>